<organism evidence="2 3">
    <name type="scientific">Steccherinum ochraceum</name>
    <dbReference type="NCBI Taxonomy" id="92696"/>
    <lineage>
        <taxon>Eukaryota</taxon>
        <taxon>Fungi</taxon>
        <taxon>Dikarya</taxon>
        <taxon>Basidiomycota</taxon>
        <taxon>Agaricomycotina</taxon>
        <taxon>Agaricomycetes</taxon>
        <taxon>Polyporales</taxon>
        <taxon>Steccherinaceae</taxon>
        <taxon>Steccherinum</taxon>
    </lineage>
</organism>
<dbReference type="OrthoDB" id="2775820at2759"/>
<evidence type="ECO:0000313" key="2">
    <source>
        <dbReference type="EMBL" id="TCD70238.1"/>
    </source>
</evidence>
<accession>A0A4R0RZZ3</accession>
<reference evidence="2 3" key="1">
    <citation type="submission" date="2018-11" db="EMBL/GenBank/DDBJ databases">
        <title>Genome assembly of Steccherinum ochraceum LE-BIN_3174, the white-rot fungus of the Steccherinaceae family (The Residual Polyporoid clade, Polyporales, Basidiomycota).</title>
        <authorList>
            <person name="Fedorova T.V."/>
            <person name="Glazunova O.A."/>
            <person name="Landesman E.O."/>
            <person name="Moiseenko K.V."/>
            <person name="Psurtseva N.V."/>
            <person name="Savinova O.S."/>
            <person name="Shakhova N.V."/>
            <person name="Tyazhelova T.V."/>
            <person name="Vasina D.V."/>
        </authorList>
    </citation>
    <scope>NUCLEOTIDE SEQUENCE [LARGE SCALE GENOMIC DNA]</scope>
    <source>
        <strain evidence="2 3">LE-BIN_3174</strain>
    </source>
</reference>
<gene>
    <name evidence="2" type="ORF">EIP91_004419</name>
</gene>
<dbReference type="AlphaFoldDB" id="A0A4R0RZZ3"/>
<dbReference type="SUPFAM" id="SSF52047">
    <property type="entry name" value="RNI-like"/>
    <property type="match status" value="1"/>
</dbReference>
<sequence length="589" mass="66318">MHSKAEFESVVASCVVQAEKMFSCVSGLDWFEYGPSYGTALKYSDFPSLPHLCDLLSSVVSIIRTAENAGAAIHRLPTEILAKIFAYLPQEATSSHTFYRTDFPDVESQSVHDYVIPSQVCRHWRQILLSSPSYWTPVILHDDNMTANDKFVDLYLTRSVPHPVDVWTATSSGLGIIAEHSSRLRSLQIQLDESWTPLVQDAFRALSGSAPLLESLNCRIASPDGLEQIEGPESQLPKLFAGDIPALRKLRMSGFTSWNENQFKHLTHLCVQGWPCDWAIPDGFQDLLSLIRDCPTVEELYLSLLDPWIPASEWDEPLLDAVELTRLRRLSLGDSTVSQCMCLLSHLLIPPNASLSVHRASLSGESSDEIVLGFLTDAFRLQNLTDIHTLITRASCAALAFGPSGSMRISTFYNWPIKFLNFSDIARLPFASTLREVWLQSPEQPQPDWFAFFFALPSLRKLTLENVVTKFMLQALSRQSSPPQFPTRQVLCPSLETLWIIADGEMSSNVRTSSYYDLLHCVEMRHASQVPLRELRMTAPWDGVEWPRSMVEALEAYVGSLDMDAKDLKVDIPSELNEDMHLGHWPAWE</sequence>
<dbReference type="Gene3D" id="1.20.1280.50">
    <property type="match status" value="1"/>
</dbReference>
<name>A0A4R0RZZ3_9APHY</name>
<dbReference type="Pfam" id="PF12937">
    <property type="entry name" value="F-box-like"/>
    <property type="match status" value="1"/>
</dbReference>
<comment type="caution">
    <text evidence="2">The sequence shown here is derived from an EMBL/GenBank/DDBJ whole genome shotgun (WGS) entry which is preliminary data.</text>
</comment>
<evidence type="ECO:0000313" key="3">
    <source>
        <dbReference type="Proteomes" id="UP000292702"/>
    </source>
</evidence>
<feature type="domain" description="F-box" evidence="1">
    <location>
        <begin position="73"/>
        <end position="136"/>
    </location>
</feature>
<dbReference type="SUPFAM" id="SSF81383">
    <property type="entry name" value="F-box domain"/>
    <property type="match status" value="1"/>
</dbReference>
<keyword evidence="3" id="KW-1185">Reference proteome</keyword>
<dbReference type="Proteomes" id="UP000292702">
    <property type="component" value="Unassembled WGS sequence"/>
</dbReference>
<dbReference type="STRING" id="92696.A0A4R0RZZ3"/>
<dbReference type="Gene3D" id="3.80.10.10">
    <property type="entry name" value="Ribonuclease Inhibitor"/>
    <property type="match status" value="1"/>
</dbReference>
<dbReference type="PANTHER" id="PTHR38926:SF5">
    <property type="entry name" value="F-BOX AND LEUCINE-RICH REPEAT PROTEIN 6"/>
    <property type="match status" value="1"/>
</dbReference>
<dbReference type="InterPro" id="IPR001810">
    <property type="entry name" value="F-box_dom"/>
</dbReference>
<dbReference type="InterPro" id="IPR032675">
    <property type="entry name" value="LRR_dom_sf"/>
</dbReference>
<protein>
    <recommendedName>
        <fullName evidence="1">F-box domain-containing protein</fullName>
    </recommendedName>
</protein>
<evidence type="ECO:0000259" key="1">
    <source>
        <dbReference type="Pfam" id="PF12937"/>
    </source>
</evidence>
<dbReference type="EMBL" id="RWJN01000025">
    <property type="protein sequence ID" value="TCD70238.1"/>
    <property type="molecule type" value="Genomic_DNA"/>
</dbReference>
<proteinExistence type="predicted"/>
<dbReference type="InterPro" id="IPR036047">
    <property type="entry name" value="F-box-like_dom_sf"/>
</dbReference>
<dbReference type="PANTHER" id="PTHR38926">
    <property type="entry name" value="F-BOX DOMAIN CONTAINING PROTEIN, EXPRESSED"/>
    <property type="match status" value="1"/>
</dbReference>